<dbReference type="EMBL" id="KV454428">
    <property type="protein sequence ID" value="ODQ81076.1"/>
    <property type="molecule type" value="Genomic_DNA"/>
</dbReference>
<comment type="similarity">
    <text evidence="3">Belongs to the KTI12 family.</text>
</comment>
<dbReference type="GO" id="GO:0005737">
    <property type="term" value="C:cytoplasm"/>
    <property type="evidence" value="ECO:0007669"/>
    <property type="project" value="EnsemblFungi"/>
</dbReference>
<dbReference type="GO" id="GO:0006357">
    <property type="term" value="P:regulation of transcription by RNA polymerase II"/>
    <property type="evidence" value="ECO:0007669"/>
    <property type="project" value="EnsemblFungi"/>
</dbReference>
<reference evidence="5" key="1">
    <citation type="submission" date="2016-05" db="EMBL/GenBank/DDBJ databases">
        <title>Comparative genomics of biotechnologically important yeasts.</title>
        <authorList>
            <consortium name="DOE Joint Genome Institute"/>
            <person name="Riley R."/>
            <person name="Haridas S."/>
            <person name="Wolfe K.H."/>
            <person name="Lopes M.R."/>
            <person name="Hittinger C.T."/>
            <person name="Goker M."/>
            <person name="Salamov A."/>
            <person name="Wisecaver J."/>
            <person name="Long T.M."/>
            <person name="Aerts A.L."/>
            <person name="Barry K."/>
            <person name="Choi C."/>
            <person name="Clum A."/>
            <person name="Coughlan A.Y."/>
            <person name="Deshpande S."/>
            <person name="Douglass A.P."/>
            <person name="Hanson S.J."/>
            <person name="Klenk H.-P."/>
            <person name="Labutti K."/>
            <person name="Lapidus A."/>
            <person name="Lindquist E."/>
            <person name="Lipzen A."/>
            <person name="Meier-Kolthoff J.P."/>
            <person name="Ohm R.A."/>
            <person name="Otillar R.P."/>
            <person name="Pangilinan J."/>
            <person name="Peng Y."/>
            <person name="Rokas A."/>
            <person name="Rosa C.A."/>
            <person name="Scheuner C."/>
            <person name="Sibirny A.A."/>
            <person name="Slot J.C."/>
            <person name="Stielow J.B."/>
            <person name="Sun H."/>
            <person name="Kurtzman C.P."/>
            <person name="Blackwell M."/>
            <person name="Grigoriev I.V."/>
            <person name="Jeffries T.W."/>
        </authorList>
    </citation>
    <scope>NUCLEOTIDE SEQUENCE [LARGE SCALE GENOMIC DNA]</scope>
    <source>
        <strain evidence="5">NRRL Y-12698</strain>
    </source>
</reference>
<proteinExistence type="inferred from homology"/>
<dbReference type="Proteomes" id="UP000094336">
    <property type="component" value="Unassembled WGS sequence"/>
</dbReference>
<evidence type="ECO:0000256" key="3">
    <source>
        <dbReference type="ARBA" id="ARBA00025768"/>
    </source>
</evidence>
<protein>
    <recommendedName>
        <fullName evidence="6">Chromatin associated protein KTI12</fullName>
    </recommendedName>
</protein>
<dbReference type="AlphaFoldDB" id="A0A1E3QTQ8"/>
<organism evidence="4 5">
    <name type="scientific">Babjeviella inositovora NRRL Y-12698</name>
    <dbReference type="NCBI Taxonomy" id="984486"/>
    <lineage>
        <taxon>Eukaryota</taxon>
        <taxon>Fungi</taxon>
        <taxon>Dikarya</taxon>
        <taxon>Ascomycota</taxon>
        <taxon>Saccharomycotina</taxon>
        <taxon>Pichiomycetes</taxon>
        <taxon>Serinales incertae sedis</taxon>
        <taxon>Babjeviella</taxon>
    </lineage>
</organism>
<name>A0A1E3QTQ8_9ASCO</name>
<dbReference type="Pfam" id="PF08433">
    <property type="entry name" value="KTI12"/>
    <property type="match status" value="1"/>
</dbReference>
<keyword evidence="1" id="KW-0547">Nucleotide-binding</keyword>
<dbReference type="PANTHER" id="PTHR12435">
    <property type="match status" value="1"/>
</dbReference>
<accession>A0A1E3QTQ8</accession>
<dbReference type="Gene3D" id="3.40.50.300">
    <property type="entry name" value="P-loop containing nucleotide triphosphate hydrolases"/>
    <property type="match status" value="1"/>
</dbReference>
<dbReference type="RefSeq" id="XP_018986404.1">
    <property type="nucleotide sequence ID" value="XM_019128259.1"/>
</dbReference>
<evidence type="ECO:0008006" key="6">
    <source>
        <dbReference type="Google" id="ProtNLM"/>
    </source>
</evidence>
<dbReference type="OrthoDB" id="9972657at2759"/>
<dbReference type="InterPro" id="IPR013641">
    <property type="entry name" value="KTI12/PSTK"/>
</dbReference>
<evidence type="ECO:0000256" key="2">
    <source>
        <dbReference type="ARBA" id="ARBA00022840"/>
    </source>
</evidence>
<dbReference type="GO" id="GO:0003682">
    <property type="term" value="F:chromatin binding"/>
    <property type="evidence" value="ECO:0007669"/>
    <property type="project" value="EnsemblFungi"/>
</dbReference>
<dbReference type="InterPro" id="IPR027417">
    <property type="entry name" value="P-loop_NTPase"/>
</dbReference>
<gene>
    <name evidence="4" type="ORF">BABINDRAFT_160487</name>
</gene>
<dbReference type="GO" id="GO:0005634">
    <property type="term" value="C:nucleus"/>
    <property type="evidence" value="ECO:0007669"/>
    <property type="project" value="EnsemblFungi"/>
</dbReference>
<keyword evidence="2" id="KW-0067">ATP-binding</keyword>
<evidence type="ECO:0000313" key="5">
    <source>
        <dbReference type="Proteomes" id="UP000094336"/>
    </source>
</evidence>
<dbReference type="GO" id="GO:0005524">
    <property type="term" value="F:ATP binding"/>
    <property type="evidence" value="ECO:0007669"/>
    <property type="project" value="UniProtKB-KW"/>
</dbReference>
<dbReference type="GeneID" id="30146112"/>
<evidence type="ECO:0000256" key="1">
    <source>
        <dbReference type="ARBA" id="ARBA00022741"/>
    </source>
</evidence>
<dbReference type="STRING" id="984486.A0A1E3QTQ8"/>
<evidence type="ECO:0000313" key="4">
    <source>
        <dbReference type="EMBL" id="ODQ81076.1"/>
    </source>
</evidence>
<dbReference type="GO" id="GO:0002098">
    <property type="term" value="P:tRNA wobble uridine modification"/>
    <property type="evidence" value="ECO:0007669"/>
    <property type="project" value="EnsemblFungi"/>
</dbReference>
<keyword evidence="5" id="KW-1185">Reference proteome</keyword>
<sequence length="247" mass="27852">MKVTYHSDESLGIVHESYRESRTEKSLRGVQMSAVKRDLARNNIVVLDSPAYIKGFRYQLHCEAKALATSYCLVHVMAPVAMCLTWNAACESPWDPQLLTQMAMRYEEPNEQNRWDSPLFALAYDESELPFADLWSTIVLKKGPTPNAATVLKPASGTNFLQELDKETQAVIQKIVAHQQLQATGGNVMVAAGVSVELPPRPVSIAQLQRIRRTYVTLNRMRTVDVERISPLFVDYLNRSLNNEESI</sequence>